<sequence length="185" mass="19814">MARLRPLVLVLVVGGLVPALPAQAAVTVTFYGHEGNQVQNGWLLFPHAFVHLHGTLESNGLPVDYAVGFTARSPGPQLLLFSDRGILNRPEPAYLADGIAYLSVTISDETYEAIKLRFDYWASAEGGTYNLNNRNCIAFVADIADVVGLETPSARTLSPNGFLKDMVDMNPPGSLAGIEHHAVAG</sequence>
<reference evidence="2 3" key="1">
    <citation type="submission" date="2020-08" db="EMBL/GenBank/DDBJ databases">
        <title>Genomic Encyclopedia of Type Strains, Phase IV (KMG-IV): sequencing the most valuable type-strain genomes for metagenomic binning, comparative biology and taxonomic classification.</title>
        <authorList>
            <person name="Goeker M."/>
        </authorList>
    </citation>
    <scope>NUCLEOTIDE SEQUENCE [LARGE SCALE GENOMIC DNA]</scope>
    <source>
        <strain evidence="2 3">DSM 24448</strain>
    </source>
</reference>
<protein>
    <recommendedName>
        <fullName evidence="4">DUF4105 domain-containing protein</fullName>
    </recommendedName>
</protein>
<organism evidence="2 3">
    <name type="scientific">Brevundimonas halotolerans</name>
    <dbReference type="NCBI Taxonomy" id="69670"/>
    <lineage>
        <taxon>Bacteria</taxon>
        <taxon>Pseudomonadati</taxon>
        <taxon>Pseudomonadota</taxon>
        <taxon>Alphaproteobacteria</taxon>
        <taxon>Caulobacterales</taxon>
        <taxon>Caulobacteraceae</taxon>
        <taxon>Brevundimonas</taxon>
    </lineage>
</organism>
<evidence type="ECO:0000313" key="3">
    <source>
        <dbReference type="Proteomes" id="UP000548978"/>
    </source>
</evidence>
<accession>A0A7W9E7V9</accession>
<evidence type="ECO:0000313" key="2">
    <source>
        <dbReference type="EMBL" id="MBB5661386.1"/>
    </source>
</evidence>
<evidence type="ECO:0000256" key="1">
    <source>
        <dbReference type="SAM" id="SignalP"/>
    </source>
</evidence>
<keyword evidence="1" id="KW-0732">Signal</keyword>
<dbReference type="AlphaFoldDB" id="A0A7W9E7V9"/>
<dbReference type="RefSeq" id="WP_183211108.1">
    <property type="nucleotide sequence ID" value="NZ_JACIJB010000010.1"/>
</dbReference>
<feature type="signal peptide" evidence="1">
    <location>
        <begin position="1"/>
        <end position="24"/>
    </location>
</feature>
<evidence type="ECO:0008006" key="4">
    <source>
        <dbReference type="Google" id="ProtNLM"/>
    </source>
</evidence>
<keyword evidence="3" id="KW-1185">Reference proteome</keyword>
<comment type="caution">
    <text evidence="2">The sequence shown here is derived from an EMBL/GenBank/DDBJ whole genome shotgun (WGS) entry which is preliminary data.</text>
</comment>
<dbReference type="EMBL" id="JACIJB010000010">
    <property type="protein sequence ID" value="MBB5661386.1"/>
    <property type="molecule type" value="Genomic_DNA"/>
</dbReference>
<feature type="chain" id="PRO_5030802318" description="DUF4105 domain-containing protein" evidence="1">
    <location>
        <begin position="25"/>
        <end position="185"/>
    </location>
</feature>
<name>A0A7W9E7V9_9CAUL</name>
<dbReference type="Proteomes" id="UP000548978">
    <property type="component" value="Unassembled WGS sequence"/>
</dbReference>
<proteinExistence type="predicted"/>
<gene>
    <name evidence="2" type="ORF">FHS65_002147</name>
</gene>